<keyword evidence="2" id="KW-1185">Reference proteome</keyword>
<accession>A0A9N7W143</accession>
<sequence>MIPDSPLPPLGSENKVKTGTLAPAPELRWFPVAAGGLMGGPRYSCTPPSSIQPCSPPVQKEAWKHVLPDSCAPPASLCSEPVRAEKGSDPICYQLPDAFALAASNRNPPRRRRRGGGPILAVTGLKAHMSNCPAGYITV</sequence>
<gene>
    <name evidence="1" type="ORF">PLEPLA_LOCUS47506</name>
</gene>
<dbReference type="EMBL" id="CADEAL010004442">
    <property type="protein sequence ID" value="CAB1459669.1"/>
    <property type="molecule type" value="Genomic_DNA"/>
</dbReference>
<evidence type="ECO:0000313" key="1">
    <source>
        <dbReference type="EMBL" id="CAB1459669.1"/>
    </source>
</evidence>
<organism evidence="1 2">
    <name type="scientific">Pleuronectes platessa</name>
    <name type="common">European plaice</name>
    <dbReference type="NCBI Taxonomy" id="8262"/>
    <lineage>
        <taxon>Eukaryota</taxon>
        <taxon>Metazoa</taxon>
        <taxon>Chordata</taxon>
        <taxon>Craniata</taxon>
        <taxon>Vertebrata</taxon>
        <taxon>Euteleostomi</taxon>
        <taxon>Actinopterygii</taxon>
        <taxon>Neopterygii</taxon>
        <taxon>Teleostei</taxon>
        <taxon>Neoteleostei</taxon>
        <taxon>Acanthomorphata</taxon>
        <taxon>Carangaria</taxon>
        <taxon>Pleuronectiformes</taxon>
        <taxon>Pleuronectoidei</taxon>
        <taxon>Pleuronectidae</taxon>
        <taxon>Pleuronectes</taxon>
    </lineage>
</organism>
<dbReference type="AlphaFoldDB" id="A0A9N7W143"/>
<evidence type="ECO:0000313" key="2">
    <source>
        <dbReference type="Proteomes" id="UP001153269"/>
    </source>
</evidence>
<protein>
    <submittedName>
        <fullName evidence="1">Uncharacterized protein</fullName>
    </submittedName>
</protein>
<name>A0A9N7W143_PLEPL</name>
<reference evidence="1" key="1">
    <citation type="submission" date="2020-03" db="EMBL/GenBank/DDBJ databases">
        <authorList>
            <person name="Weist P."/>
        </authorList>
    </citation>
    <scope>NUCLEOTIDE SEQUENCE</scope>
</reference>
<dbReference type="Proteomes" id="UP001153269">
    <property type="component" value="Unassembled WGS sequence"/>
</dbReference>
<proteinExistence type="predicted"/>
<comment type="caution">
    <text evidence="1">The sequence shown here is derived from an EMBL/GenBank/DDBJ whole genome shotgun (WGS) entry which is preliminary data.</text>
</comment>